<feature type="region of interest" description="Disordered" evidence="1">
    <location>
        <begin position="350"/>
        <end position="391"/>
    </location>
</feature>
<keyword evidence="3" id="KW-1185">Reference proteome</keyword>
<gene>
    <name evidence="2" type="ORF">EYF80_030394</name>
</gene>
<sequence>MCPHRVAIKQQLRVLAARDQRLPRRVPQEAAHCGGVASLEGPQQAEPAAVALHQVEVASVLPPDHQQPLGLLQPPAAHQVVHAATAGRQRQAASVRGAEDGEGLVRVQLAQIPQVQPLVVAEAQQLRVVGSGPADGAGGRVAVAGGEQRLLLRPAAQVEHVHQAVRGAGRQPVVISRVEAHLRDVVAVRLRVHAEEPAAGLPDVPEHQEAVLAVQLLGAGAQQRVAAAQVEAAVAVTCVAFKHLRRVRPGTPHVPPADRPVGGARVEEAGGGVGEDDPAQRPPVAPVLAHQAQGVPVVEADGQVGAAHGQRAGRLQGHVQQEVDAIEEGLDQEVKFTLRVQTRFETFDSPRSRTQGLVGVSDRPSNQESRVQLKSSGTRNSTLKPTAPYTM</sequence>
<reference evidence="2 3" key="1">
    <citation type="submission" date="2019-03" db="EMBL/GenBank/DDBJ databases">
        <title>First draft genome of Liparis tanakae, snailfish: a comprehensive survey of snailfish specific genes.</title>
        <authorList>
            <person name="Kim W."/>
            <person name="Song I."/>
            <person name="Jeong J.-H."/>
            <person name="Kim D."/>
            <person name="Kim S."/>
            <person name="Ryu S."/>
            <person name="Song J.Y."/>
            <person name="Lee S.K."/>
        </authorList>
    </citation>
    <scope>NUCLEOTIDE SEQUENCE [LARGE SCALE GENOMIC DNA]</scope>
    <source>
        <tissue evidence="2">Muscle</tissue>
    </source>
</reference>
<evidence type="ECO:0000313" key="2">
    <source>
        <dbReference type="EMBL" id="TNN59379.1"/>
    </source>
</evidence>
<feature type="region of interest" description="Disordered" evidence="1">
    <location>
        <begin position="250"/>
        <end position="283"/>
    </location>
</feature>
<evidence type="ECO:0000256" key="1">
    <source>
        <dbReference type="SAM" id="MobiDB-lite"/>
    </source>
</evidence>
<accession>A0A4Z2H0T1</accession>
<feature type="compositionally biased region" description="Polar residues" evidence="1">
    <location>
        <begin position="363"/>
        <end position="384"/>
    </location>
</feature>
<organism evidence="2 3">
    <name type="scientific">Liparis tanakae</name>
    <name type="common">Tanaka's snailfish</name>
    <dbReference type="NCBI Taxonomy" id="230148"/>
    <lineage>
        <taxon>Eukaryota</taxon>
        <taxon>Metazoa</taxon>
        <taxon>Chordata</taxon>
        <taxon>Craniata</taxon>
        <taxon>Vertebrata</taxon>
        <taxon>Euteleostomi</taxon>
        <taxon>Actinopterygii</taxon>
        <taxon>Neopterygii</taxon>
        <taxon>Teleostei</taxon>
        <taxon>Neoteleostei</taxon>
        <taxon>Acanthomorphata</taxon>
        <taxon>Eupercaria</taxon>
        <taxon>Perciformes</taxon>
        <taxon>Cottioidei</taxon>
        <taxon>Cottales</taxon>
        <taxon>Liparidae</taxon>
        <taxon>Liparis</taxon>
    </lineage>
</organism>
<dbReference type="EMBL" id="SRLO01000357">
    <property type="protein sequence ID" value="TNN59379.1"/>
    <property type="molecule type" value="Genomic_DNA"/>
</dbReference>
<dbReference type="Proteomes" id="UP000314294">
    <property type="component" value="Unassembled WGS sequence"/>
</dbReference>
<comment type="caution">
    <text evidence="2">The sequence shown here is derived from an EMBL/GenBank/DDBJ whole genome shotgun (WGS) entry which is preliminary data.</text>
</comment>
<dbReference type="AlphaFoldDB" id="A0A4Z2H0T1"/>
<name>A0A4Z2H0T1_9TELE</name>
<evidence type="ECO:0000313" key="3">
    <source>
        <dbReference type="Proteomes" id="UP000314294"/>
    </source>
</evidence>
<protein>
    <submittedName>
        <fullName evidence="2">Uncharacterized protein</fullName>
    </submittedName>
</protein>
<proteinExistence type="predicted"/>